<dbReference type="Gene3D" id="1.20.200.10">
    <property type="entry name" value="Fumarase/aspartase (Central domain)"/>
    <property type="match status" value="1"/>
</dbReference>
<dbReference type="GO" id="GO:0008797">
    <property type="term" value="F:aspartate ammonia-lyase activity"/>
    <property type="evidence" value="ECO:0007669"/>
    <property type="project" value="UniProtKB-UniRule"/>
</dbReference>
<keyword evidence="4 6" id="KW-0456">Lyase</keyword>
<dbReference type="InterPro" id="IPR022761">
    <property type="entry name" value="Fumarate_lyase_N"/>
</dbReference>
<dbReference type="PANTHER" id="PTHR42696:SF2">
    <property type="entry name" value="ASPARTATE AMMONIA-LYASE"/>
    <property type="match status" value="1"/>
</dbReference>
<organism evidence="9 10">
    <name type="scientific">Solidesulfovibrio fructosivorans JJ]</name>
    <dbReference type="NCBI Taxonomy" id="596151"/>
    <lineage>
        <taxon>Bacteria</taxon>
        <taxon>Pseudomonadati</taxon>
        <taxon>Thermodesulfobacteriota</taxon>
        <taxon>Desulfovibrionia</taxon>
        <taxon>Desulfovibrionales</taxon>
        <taxon>Desulfovibrionaceae</taxon>
        <taxon>Solidesulfovibrio</taxon>
    </lineage>
</organism>
<evidence type="ECO:0000259" key="8">
    <source>
        <dbReference type="Pfam" id="PF10415"/>
    </source>
</evidence>
<dbReference type="InterPro" id="IPR004708">
    <property type="entry name" value="ApsA"/>
</dbReference>
<dbReference type="InterPro" id="IPR018951">
    <property type="entry name" value="Fumarase_C_C"/>
</dbReference>
<dbReference type="InterPro" id="IPR000362">
    <property type="entry name" value="Fumarate_lyase_fam"/>
</dbReference>
<evidence type="ECO:0000256" key="3">
    <source>
        <dbReference type="ARBA" id="ARBA00016146"/>
    </source>
</evidence>
<dbReference type="eggNOG" id="COG1027">
    <property type="taxonomic scope" value="Bacteria"/>
</dbReference>
<dbReference type="STRING" id="596151.DesfrDRAFT_0681"/>
<dbReference type="Gene3D" id="1.10.40.30">
    <property type="entry name" value="Fumarase/aspartase (C-terminal domain)"/>
    <property type="match status" value="1"/>
</dbReference>
<evidence type="ECO:0000256" key="1">
    <source>
        <dbReference type="ARBA" id="ARBA00005596"/>
    </source>
</evidence>
<feature type="domain" description="Fumarase C C-terminal" evidence="8">
    <location>
        <begin position="408"/>
        <end position="461"/>
    </location>
</feature>
<dbReference type="PROSITE" id="PS00163">
    <property type="entry name" value="FUMARATE_LYASES"/>
    <property type="match status" value="1"/>
</dbReference>
<dbReference type="NCBIfam" id="NF008909">
    <property type="entry name" value="PRK12273.1"/>
    <property type="match status" value="1"/>
</dbReference>
<accession>E1JSU2</accession>
<name>E1JSU2_SOLFR</name>
<dbReference type="Gene3D" id="1.10.275.10">
    <property type="entry name" value="Fumarase/aspartase (N-terminal domain)"/>
    <property type="match status" value="1"/>
</dbReference>
<evidence type="ECO:0000256" key="6">
    <source>
        <dbReference type="RuleBase" id="RU362017"/>
    </source>
</evidence>
<dbReference type="Proteomes" id="UP000006250">
    <property type="component" value="Unassembled WGS sequence"/>
</dbReference>
<dbReference type="InterPro" id="IPR024083">
    <property type="entry name" value="Fumarase/histidase_N"/>
</dbReference>
<dbReference type="Pfam" id="PF00206">
    <property type="entry name" value="Lyase_1"/>
    <property type="match status" value="1"/>
</dbReference>
<reference evidence="9 10" key="1">
    <citation type="submission" date="2010-08" db="EMBL/GenBank/DDBJ databases">
        <title>The draft genome of Desulfovibrio fructosovorans JJ.</title>
        <authorList>
            <consortium name="US DOE Joint Genome Institute (JGI-PGF)"/>
            <person name="Lucas S."/>
            <person name="Copeland A."/>
            <person name="Lapidus A."/>
            <person name="Cheng J.-F."/>
            <person name="Bruce D."/>
            <person name="Goodwin L."/>
            <person name="Pitluck S."/>
            <person name="Land M.L."/>
            <person name="Hauser L."/>
            <person name="Chang Y.-J."/>
            <person name="Jeffries C."/>
            <person name="Wall J.D."/>
            <person name="Stahl D.A."/>
            <person name="Arkin A.P."/>
            <person name="Dehal P."/>
            <person name="Stolyar S.M."/>
            <person name="Hazen T.C."/>
            <person name="Woyke T.J."/>
        </authorList>
    </citation>
    <scope>NUCLEOTIDE SEQUENCE [LARGE SCALE GENOMIC DNA]</scope>
    <source>
        <strain evidence="9 10">JJ</strain>
    </source>
</reference>
<proteinExistence type="inferred from homology"/>
<comment type="catalytic activity">
    <reaction evidence="6">
        <text>L-aspartate = fumarate + NH4(+)</text>
        <dbReference type="Rhea" id="RHEA:16601"/>
        <dbReference type="ChEBI" id="CHEBI:28938"/>
        <dbReference type="ChEBI" id="CHEBI:29806"/>
        <dbReference type="ChEBI" id="CHEBI:29991"/>
        <dbReference type="EC" id="4.3.1.1"/>
    </reaction>
</comment>
<dbReference type="RefSeq" id="WP_005991108.1">
    <property type="nucleotide sequence ID" value="NZ_AECZ01000003.1"/>
</dbReference>
<feature type="domain" description="Fumarate lyase N-terminal" evidence="7">
    <location>
        <begin position="11"/>
        <end position="342"/>
    </location>
</feature>
<sequence>MKYRVEQDSLGQRQVPASAYYGIQTLRAMENFQVTGIPISHYPRQIQGLACIKKAAALVNMELGLLDPAMGEAIVKACHEVRAGLLDDQFSVDVIQGGAGTSVNMNMNEVLANRALEILGHSKGEYTFCHPNNHVNLSQSTNDVYPTCLRLSSIWTGQDLIRALYRLRQGFDAKGAEFSDVIKMGRTQLQDAVPMTLGQEFSAYGVTIGEDIQRLEEVLDLLLEINMGGTAIGTGINTKPGYAPMVCEQLAHITGLPLVKSADLVEASSDTGVFVQLSGVLKRIAVKLSKICNDLRLLSSGPFAGLNEINLPPMQPGSSIMPGKVNPVIPEVVNQVCFRVIGNDLTVTMAAEAGQLELNVFEPIIAFNIFQSMDMLTRASVILRERCLLGITANRERCLELVHGSAGIVTILVPYLGYDEAACIAKEAQCSGRAAYDLILEKGIMTSSLLKDILDPAKMTGPRMIPRERKYDRLQG</sequence>
<dbReference type="EC" id="4.3.1.1" evidence="2 5"/>
<evidence type="ECO:0000259" key="7">
    <source>
        <dbReference type="Pfam" id="PF00206"/>
    </source>
</evidence>
<dbReference type="Pfam" id="PF10415">
    <property type="entry name" value="FumaraseC_C"/>
    <property type="match status" value="1"/>
</dbReference>
<dbReference type="OrthoDB" id="9802809at2"/>
<dbReference type="AlphaFoldDB" id="E1JSU2"/>
<dbReference type="CDD" id="cd01357">
    <property type="entry name" value="Aspartase"/>
    <property type="match status" value="1"/>
</dbReference>
<dbReference type="GO" id="GO:0006531">
    <property type="term" value="P:aspartate metabolic process"/>
    <property type="evidence" value="ECO:0007669"/>
    <property type="project" value="InterPro"/>
</dbReference>
<dbReference type="GO" id="GO:0006099">
    <property type="term" value="P:tricarboxylic acid cycle"/>
    <property type="evidence" value="ECO:0007669"/>
    <property type="project" value="InterPro"/>
</dbReference>
<evidence type="ECO:0000313" key="9">
    <source>
        <dbReference type="EMBL" id="EFL52575.1"/>
    </source>
</evidence>
<evidence type="ECO:0000256" key="5">
    <source>
        <dbReference type="NCBIfam" id="TIGR00839"/>
    </source>
</evidence>
<protein>
    <recommendedName>
        <fullName evidence="3 5">Aspartate ammonia-lyase</fullName>
        <shortName evidence="6">Aspartase</shortName>
        <ecNumber evidence="2 5">4.3.1.1</ecNumber>
    </recommendedName>
</protein>
<dbReference type="SUPFAM" id="SSF48557">
    <property type="entry name" value="L-aspartase-like"/>
    <property type="match status" value="1"/>
</dbReference>
<dbReference type="FunFam" id="1.10.275.10:FF:000001">
    <property type="entry name" value="Fumarate hydratase, mitochondrial"/>
    <property type="match status" value="1"/>
</dbReference>
<dbReference type="FunFam" id="1.20.200.10:FF:000001">
    <property type="entry name" value="Fumarate hydratase, mitochondrial"/>
    <property type="match status" value="1"/>
</dbReference>
<keyword evidence="10" id="KW-1185">Reference proteome</keyword>
<dbReference type="EMBL" id="AECZ01000003">
    <property type="protein sequence ID" value="EFL52575.1"/>
    <property type="molecule type" value="Genomic_DNA"/>
</dbReference>
<dbReference type="InterPro" id="IPR051546">
    <property type="entry name" value="Aspartate_Ammonia-Lyase"/>
</dbReference>
<dbReference type="InterPro" id="IPR020557">
    <property type="entry name" value="Fumarate_lyase_CS"/>
</dbReference>
<comment type="similarity">
    <text evidence="1 6">Belongs to the class-II fumarase/aspartase family. Aspartase subfamily.</text>
</comment>
<dbReference type="InterPro" id="IPR008948">
    <property type="entry name" value="L-Aspartase-like"/>
</dbReference>
<evidence type="ECO:0000313" key="10">
    <source>
        <dbReference type="Proteomes" id="UP000006250"/>
    </source>
</evidence>
<dbReference type="NCBIfam" id="TIGR00839">
    <property type="entry name" value="aspA"/>
    <property type="match status" value="1"/>
</dbReference>
<evidence type="ECO:0000256" key="2">
    <source>
        <dbReference type="ARBA" id="ARBA00012992"/>
    </source>
</evidence>
<comment type="caution">
    <text evidence="9">The sequence shown here is derived from an EMBL/GenBank/DDBJ whole genome shotgun (WGS) entry which is preliminary data.</text>
</comment>
<dbReference type="PRINTS" id="PR00149">
    <property type="entry name" value="FUMRATELYASE"/>
</dbReference>
<dbReference type="PANTHER" id="PTHR42696">
    <property type="entry name" value="ASPARTATE AMMONIA-LYASE"/>
    <property type="match status" value="1"/>
</dbReference>
<dbReference type="GO" id="GO:0005829">
    <property type="term" value="C:cytosol"/>
    <property type="evidence" value="ECO:0007669"/>
    <property type="project" value="TreeGrafter"/>
</dbReference>
<evidence type="ECO:0000256" key="4">
    <source>
        <dbReference type="ARBA" id="ARBA00023239"/>
    </source>
</evidence>
<gene>
    <name evidence="9" type="ORF">DesfrDRAFT_0681</name>
</gene>